<protein>
    <recommendedName>
        <fullName evidence="6">Cns1/TTC4 wheel domain-containing protein</fullName>
    </recommendedName>
</protein>
<dbReference type="PANTHER" id="PTHR46035">
    <property type="entry name" value="TETRATRICOPEPTIDE REPEAT PROTEIN 4"/>
    <property type="match status" value="1"/>
</dbReference>
<dbReference type="GO" id="GO:0005634">
    <property type="term" value="C:nucleus"/>
    <property type="evidence" value="ECO:0007669"/>
    <property type="project" value="TreeGrafter"/>
</dbReference>
<evidence type="ECO:0000313" key="8">
    <source>
        <dbReference type="Proteomes" id="UP000629468"/>
    </source>
</evidence>
<dbReference type="Gene3D" id="1.25.40.10">
    <property type="entry name" value="Tetratricopeptide repeat domain"/>
    <property type="match status" value="1"/>
</dbReference>
<feature type="region of interest" description="Disordered" evidence="5">
    <location>
        <begin position="172"/>
        <end position="196"/>
    </location>
</feature>
<feature type="repeat" description="TPR" evidence="4">
    <location>
        <begin position="60"/>
        <end position="93"/>
    </location>
</feature>
<reference evidence="7 8" key="1">
    <citation type="journal article" name="Sci. Rep.">
        <title>Telomere-to-telomere assembled and centromere annotated genomes of the two main subspecies of the button mushroom Agaricus bisporus reveal especially polymorphic chromosome ends.</title>
        <authorList>
            <person name="Sonnenberg A.S.M."/>
            <person name="Sedaghat-Telgerd N."/>
            <person name="Lavrijssen B."/>
            <person name="Ohm R.A."/>
            <person name="Hendrickx P.M."/>
            <person name="Scholtmeijer K."/>
            <person name="Baars J.J.P."/>
            <person name="van Peer A."/>
        </authorList>
    </citation>
    <scope>NUCLEOTIDE SEQUENCE [LARGE SCALE GENOMIC DNA]</scope>
    <source>
        <strain evidence="7 8">H119_p4</strain>
    </source>
</reference>
<dbReference type="PANTHER" id="PTHR46035:SF1">
    <property type="entry name" value="TETRATRICOPEPTIDE REPEAT PROTEIN 4"/>
    <property type="match status" value="1"/>
</dbReference>
<dbReference type="GO" id="GO:0006457">
    <property type="term" value="P:protein folding"/>
    <property type="evidence" value="ECO:0007669"/>
    <property type="project" value="TreeGrafter"/>
</dbReference>
<gene>
    <name evidence="7" type="ORF">Agabi119p4_4523</name>
</gene>
<evidence type="ECO:0000313" key="7">
    <source>
        <dbReference type="EMBL" id="KAF7776130.1"/>
    </source>
</evidence>
<dbReference type="InterPro" id="IPR011990">
    <property type="entry name" value="TPR-like_helical_dom_sf"/>
</dbReference>
<dbReference type="InterPro" id="IPR019734">
    <property type="entry name" value="TPR_rpt"/>
</dbReference>
<organism evidence="7 8">
    <name type="scientific">Agaricus bisporus var. burnettii</name>
    <dbReference type="NCBI Taxonomy" id="192524"/>
    <lineage>
        <taxon>Eukaryota</taxon>
        <taxon>Fungi</taxon>
        <taxon>Dikarya</taxon>
        <taxon>Basidiomycota</taxon>
        <taxon>Agaricomycotina</taxon>
        <taxon>Agaricomycetes</taxon>
        <taxon>Agaricomycetidae</taxon>
        <taxon>Agaricales</taxon>
        <taxon>Agaricineae</taxon>
        <taxon>Agaricaceae</taxon>
        <taxon>Agaricus</taxon>
    </lineage>
</organism>
<dbReference type="AlphaFoldDB" id="A0A8H7KHD7"/>
<dbReference type="SMART" id="SM00028">
    <property type="entry name" value="TPR"/>
    <property type="match status" value="3"/>
</dbReference>
<dbReference type="Pfam" id="PF18972">
    <property type="entry name" value="Wheel"/>
    <property type="match status" value="1"/>
</dbReference>
<feature type="repeat" description="TPR" evidence="4">
    <location>
        <begin position="132"/>
        <end position="165"/>
    </location>
</feature>
<keyword evidence="1" id="KW-0677">Repeat</keyword>
<dbReference type="GO" id="GO:0030544">
    <property type="term" value="F:Hsp70 protein binding"/>
    <property type="evidence" value="ECO:0007669"/>
    <property type="project" value="TreeGrafter"/>
</dbReference>
<evidence type="ECO:0000256" key="1">
    <source>
        <dbReference type="ARBA" id="ARBA00022737"/>
    </source>
</evidence>
<dbReference type="EMBL" id="JABXXO010000006">
    <property type="protein sequence ID" value="KAF7776130.1"/>
    <property type="molecule type" value="Genomic_DNA"/>
</dbReference>
<evidence type="ECO:0000256" key="5">
    <source>
        <dbReference type="SAM" id="MobiDB-lite"/>
    </source>
</evidence>
<dbReference type="PROSITE" id="PS50005">
    <property type="entry name" value="TPR"/>
    <property type="match status" value="2"/>
</dbReference>
<sequence>MSQKSSIGPQRSAVANVDEALARFDDTPLFMKSLPEDDTDNVALSALQSLVHEGTPDEIAQNFKEQANEYFKGKRFREAMGFYKQGIEAKPDDKTLLVVLLCNLAACNLELKNYGSVLRDCSKAISIDDKCAKAFYRSALALLALDRVDEALDCCTRCLVFDPDNSGIKGVHDKALKAKQDKETRERSRQERIRREEEDRKILAAAYQARNIIDMPKPDGSSNPYQPHWDPEDSSKSTLVIPVFFLYPQYATSDIVTEFVETTPFAAHLEVMFPPQAPPPEWDQNREYVDGKLSVYAMTRRKRLFKVGKNMTLLDICKAVEAKVGEPKDGLELKDGCLTFVVLPKGTAVEKNWVEEFKANKDNRI</sequence>
<name>A0A8H7KHD7_AGABI</name>
<keyword evidence="2 4" id="KW-0802">TPR repeat</keyword>
<dbReference type="GO" id="GO:0051879">
    <property type="term" value="F:Hsp90 protein binding"/>
    <property type="evidence" value="ECO:0007669"/>
    <property type="project" value="InterPro"/>
</dbReference>
<comment type="caution">
    <text evidence="7">The sequence shown here is derived from an EMBL/GenBank/DDBJ whole genome shotgun (WGS) entry which is preliminary data.</text>
</comment>
<dbReference type="Proteomes" id="UP000629468">
    <property type="component" value="Unassembled WGS sequence"/>
</dbReference>
<dbReference type="GO" id="GO:0005829">
    <property type="term" value="C:cytosol"/>
    <property type="evidence" value="ECO:0007669"/>
    <property type="project" value="TreeGrafter"/>
</dbReference>
<dbReference type="CDD" id="cd21377">
    <property type="entry name" value="CTWD_Cns1-like"/>
    <property type="match status" value="1"/>
</dbReference>
<accession>A0A8H7KHD7</accession>
<proteinExistence type="inferred from homology"/>
<feature type="domain" description="Cns1/TTC4 wheel" evidence="6">
    <location>
        <begin position="233"/>
        <end position="357"/>
    </location>
</feature>
<dbReference type="InterPro" id="IPR044059">
    <property type="entry name" value="Csn1/TTC4_wheel"/>
</dbReference>
<evidence type="ECO:0000259" key="6">
    <source>
        <dbReference type="Pfam" id="PF18972"/>
    </source>
</evidence>
<evidence type="ECO:0000256" key="3">
    <source>
        <dbReference type="ARBA" id="ARBA00023602"/>
    </source>
</evidence>
<dbReference type="SUPFAM" id="SSF48452">
    <property type="entry name" value="TPR-like"/>
    <property type="match status" value="1"/>
</dbReference>
<evidence type="ECO:0000256" key="4">
    <source>
        <dbReference type="PROSITE-ProRule" id="PRU00339"/>
    </source>
</evidence>
<evidence type="ECO:0000256" key="2">
    <source>
        <dbReference type="ARBA" id="ARBA00022803"/>
    </source>
</evidence>
<comment type="similarity">
    <text evidence="3">Belongs to the TTC4 family.</text>
</comment>